<sequence length="318" mass="32467">MTVRGGSRNDLKPTGKATAPEGGSTSTMRVAGIYRDLRSLPDQQYWCSLVGLYRGSPLSSTGPYPVALVSPDDFFHIATPDSGAQNLVESSVDTTEMTTASAPPVVAGLEHVRARTENPDDPLGQAFHRFGSTEYTSSLGGMVVRADQVTTPLATTVVPMGVVGALAGLVIAAAAGSFWVDRCRAELAVLSSRGVGPFALVGKAVLEVGTIVVLGSVAGWFLARYLVAALGPSPLVTPGALVGSVLGAAAALLVTLGAIAFPAGAGSPRCSTRAPPAAATGRGSCCRLARRLSVISCSLTIRKPVSVRRGPSRGSRPG</sequence>
<gene>
    <name evidence="3" type="ORF">QRX50_18445</name>
</gene>
<keyword evidence="2" id="KW-0812">Transmembrane</keyword>
<feature type="region of interest" description="Disordered" evidence="1">
    <location>
        <begin position="1"/>
        <end position="26"/>
    </location>
</feature>
<dbReference type="KEGG" id="acab:QRX50_18445"/>
<dbReference type="RefSeq" id="WP_285973172.1">
    <property type="nucleotide sequence ID" value="NZ_CP127294.1"/>
</dbReference>
<dbReference type="AlphaFoldDB" id="A0A9Y2IMM6"/>
<protein>
    <recommendedName>
        <fullName evidence="5">FtsX-like permease family protein</fullName>
    </recommendedName>
</protein>
<keyword evidence="4" id="KW-1185">Reference proteome</keyword>
<accession>A0A9Y2IMM6</accession>
<feature type="transmembrane region" description="Helical" evidence="2">
    <location>
        <begin position="235"/>
        <end position="261"/>
    </location>
</feature>
<feature type="transmembrane region" description="Helical" evidence="2">
    <location>
        <begin position="157"/>
        <end position="180"/>
    </location>
</feature>
<evidence type="ECO:0000256" key="1">
    <source>
        <dbReference type="SAM" id="MobiDB-lite"/>
    </source>
</evidence>
<reference evidence="3 4" key="1">
    <citation type="submission" date="2023-06" db="EMBL/GenBank/DDBJ databases">
        <authorList>
            <person name="Oyuntsetseg B."/>
            <person name="Kim S.B."/>
        </authorList>
    </citation>
    <scope>NUCLEOTIDE SEQUENCE [LARGE SCALE GENOMIC DNA]</scope>
    <source>
        <strain evidence="3 4">2-15</strain>
    </source>
</reference>
<dbReference type="Proteomes" id="UP001236014">
    <property type="component" value="Chromosome"/>
</dbReference>
<dbReference type="EMBL" id="CP127294">
    <property type="protein sequence ID" value="WIX82607.1"/>
    <property type="molecule type" value="Genomic_DNA"/>
</dbReference>
<keyword evidence="2" id="KW-1133">Transmembrane helix</keyword>
<organism evidence="3 4">
    <name type="scientific">Amycolatopsis carbonis</name>
    <dbReference type="NCBI Taxonomy" id="715471"/>
    <lineage>
        <taxon>Bacteria</taxon>
        <taxon>Bacillati</taxon>
        <taxon>Actinomycetota</taxon>
        <taxon>Actinomycetes</taxon>
        <taxon>Pseudonocardiales</taxon>
        <taxon>Pseudonocardiaceae</taxon>
        <taxon>Amycolatopsis</taxon>
    </lineage>
</organism>
<evidence type="ECO:0000313" key="3">
    <source>
        <dbReference type="EMBL" id="WIX82607.1"/>
    </source>
</evidence>
<name>A0A9Y2IMM6_9PSEU</name>
<proteinExistence type="predicted"/>
<evidence type="ECO:0000256" key="2">
    <source>
        <dbReference type="SAM" id="Phobius"/>
    </source>
</evidence>
<evidence type="ECO:0000313" key="4">
    <source>
        <dbReference type="Proteomes" id="UP001236014"/>
    </source>
</evidence>
<feature type="transmembrane region" description="Helical" evidence="2">
    <location>
        <begin position="200"/>
        <end position="223"/>
    </location>
</feature>
<keyword evidence="2" id="KW-0472">Membrane</keyword>
<evidence type="ECO:0008006" key="5">
    <source>
        <dbReference type="Google" id="ProtNLM"/>
    </source>
</evidence>